<dbReference type="HAMAP" id="MF_01569">
    <property type="entry name" value="Pro_tRNA_synth_type1"/>
    <property type="match status" value="1"/>
</dbReference>
<dbReference type="Pfam" id="PF00587">
    <property type="entry name" value="tRNA-synt_2b"/>
    <property type="match status" value="1"/>
</dbReference>
<dbReference type="SUPFAM" id="SSF52954">
    <property type="entry name" value="Class II aaRS ABD-related"/>
    <property type="match status" value="1"/>
</dbReference>
<dbReference type="SUPFAM" id="SSF55681">
    <property type="entry name" value="Class II aaRS and biotin synthetases"/>
    <property type="match status" value="1"/>
</dbReference>
<dbReference type="GO" id="GO:0006433">
    <property type="term" value="P:prolyl-tRNA aminoacylation"/>
    <property type="evidence" value="ECO:0007669"/>
    <property type="project" value="UniProtKB-UniRule"/>
</dbReference>
<dbReference type="GO" id="GO:0004827">
    <property type="term" value="F:proline-tRNA ligase activity"/>
    <property type="evidence" value="ECO:0007669"/>
    <property type="project" value="UniProtKB-UniRule"/>
</dbReference>
<reference evidence="14 15" key="1">
    <citation type="journal article" date="2012" name="BMC Genomics">
        <title>Genomic sequence analysis and characterization of Sneathia amnii sp. nov.</title>
        <authorList>
            <consortium name="Vaginal Microbiome Consortium (additional members)"/>
            <person name="Harwich M.D.Jr."/>
            <person name="Serrano M.G."/>
            <person name="Fettweis J.M."/>
            <person name="Alves J.M."/>
            <person name="Reimers M.A."/>
            <person name="Buck G.A."/>
            <person name="Jefferson K.K."/>
        </authorList>
    </citation>
    <scope>NUCLEOTIDE SEQUENCE [LARGE SCALE GENOMIC DNA]</scope>
    <source>
        <strain evidence="14 15">SN35</strain>
    </source>
</reference>
<evidence type="ECO:0000256" key="10">
    <source>
        <dbReference type="ARBA" id="ARBA00053664"/>
    </source>
</evidence>
<dbReference type="InterPro" id="IPR002314">
    <property type="entry name" value="aa-tRNA-synt_IIb"/>
</dbReference>
<dbReference type="HOGENOM" id="CLU_016739_0_0_0"/>
<keyword evidence="4 12" id="KW-0436">Ligase</keyword>
<dbReference type="InterPro" id="IPR023717">
    <property type="entry name" value="Pro-tRNA-Synthase_IIa_type1"/>
</dbReference>
<dbReference type="FunFam" id="3.30.930.10:FF:000043">
    <property type="entry name" value="Proline--tRNA ligase"/>
    <property type="match status" value="1"/>
</dbReference>
<evidence type="ECO:0000256" key="12">
    <source>
        <dbReference type="HAMAP-Rule" id="MF_01569"/>
    </source>
</evidence>
<dbReference type="CDD" id="cd00779">
    <property type="entry name" value="ProRS_core_prok"/>
    <property type="match status" value="1"/>
</dbReference>
<accession>A0A0E3UV68</accession>
<dbReference type="Gene3D" id="3.30.930.10">
    <property type="entry name" value="Bira Bifunctional Protein, Domain 2"/>
    <property type="match status" value="2"/>
</dbReference>
<evidence type="ECO:0000313" key="15">
    <source>
        <dbReference type="Proteomes" id="UP000033103"/>
    </source>
</evidence>
<evidence type="ECO:0000256" key="5">
    <source>
        <dbReference type="ARBA" id="ARBA00022741"/>
    </source>
</evidence>
<keyword evidence="6 12" id="KW-0067">ATP-binding</keyword>
<dbReference type="InterPro" id="IPR004500">
    <property type="entry name" value="Pro-tRNA-synth_IIa_bac-type"/>
</dbReference>
<dbReference type="PROSITE" id="PS50862">
    <property type="entry name" value="AA_TRNA_LIGASE_II"/>
    <property type="match status" value="1"/>
</dbReference>
<evidence type="ECO:0000256" key="9">
    <source>
        <dbReference type="ARBA" id="ARBA00047671"/>
    </source>
</evidence>
<evidence type="ECO:0000256" key="1">
    <source>
        <dbReference type="ARBA" id="ARBA00004496"/>
    </source>
</evidence>
<dbReference type="FunFam" id="3.40.50.800:FF:000011">
    <property type="entry name" value="Proline--tRNA ligase"/>
    <property type="match status" value="1"/>
</dbReference>
<dbReference type="OrthoDB" id="9809052at2"/>
<dbReference type="KEGG" id="sns:VC03_05930"/>
<comment type="similarity">
    <text evidence="11 12">Belongs to the class-II aminoacyl-tRNA synthetase family. ProS type 1 subfamily.</text>
</comment>
<dbReference type="InterPro" id="IPR006195">
    <property type="entry name" value="aa-tRNA-synth_II"/>
</dbReference>
<dbReference type="NCBIfam" id="NF006625">
    <property type="entry name" value="PRK09194.1"/>
    <property type="match status" value="1"/>
</dbReference>
<sequence length="572" mass="65522">MRFSKTFIKTYKESPKEAETQSHKLMLRAGMIKQVSRGNYTYLPLGLKVLKKIEKIAREELDKAGAIELLMPIMQPADLWKESGRWNAYGPELMRFKDRNQRDFVLGPTHEEIVTYLFRELIKSYKELPINFYQIQTKFRDEIRPRFGLMRGREFIMKDGYSFHLTKESLDKEYLNMKQAYCNIFNRCGLNFRPVEADTGSIGGAESHEFMVLASAGEDDILYSDTTDYAANVEKATSKIELVMPEEEKKEKELVETPNVTTIDELEKYLNISKKKIVKAVLFKEVLEDKTNYYMAIIRSDLDVNDIKVKNAFNLNVELELVTDEDIQKLGICKGYMGALKDFNKDVKVVMDESVKYLYNFVVGANEENYHYTNVNLEDLRYDVVADVRKARAGDMSPIGDGVLKMARGIEVGHIFKLGDKYSKAMNAKVLDETGKLQTVIMGCYGIGISRVAAAAVEQNNDENGIIWPLSIAPYEVDIIATNMKNEDIVKVSEQVYKLLKDENIDVIYDDRNEKAGFKFKDADLIGFPIKIIIGNKASEGIVELKTRDGKVVEEVKIDNLTNIIKYYRMNL</sequence>
<dbReference type="Pfam" id="PF03129">
    <property type="entry name" value="HGTP_anticodon"/>
    <property type="match status" value="1"/>
</dbReference>
<evidence type="ECO:0000256" key="3">
    <source>
        <dbReference type="ARBA" id="ARBA00022490"/>
    </source>
</evidence>
<dbReference type="Gene3D" id="3.40.50.800">
    <property type="entry name" value="Anticodon-binding domain"/>
    <property type="match status" value="1"/>
</dbReference>
<dbReference type="GO" id="GO:0002161">
    <property type="term" value="F:aminoacyl-tRNA deacylase activity"/>
    <property type="evidence" value="ECO:0007669"/>
    <property type="project" value="InterPro"/>
</dbReference>
<dbReference type="InterPro" id="IPR036754">
    <property type="entry name" value="YbaK/aa-tRNA-synt-asso_dom_sf"/>
</dbReference>
<dbReference type="InterPro" id="IPR004154">
    <property type="entry name" value="Anticodon-bd"/>
</dbReference>
<proteinExistence type="inferred from homology"/>
<keyword evidence="7 12" id="KW-0648">Protein biosynthesis</keyword>
<dbReference type="InterPro" id="IPR036621">
    <property type="entry name" value="Anticodon-bd_dom_sf"/>
</dbReference>
<dbReference type="RefSeq" id="WP_046329112.1">
    <property type="nucleotide sequence ID" value="NZ_CP011280.1"/>
</dbReference>
<keyword evidence="15" id="KW-1185">Reference proteome</keyword>
<dbReference type="EC" id="6.1.1.15" evidence="12"/>
<dbReference type="InterPro" id="IPR050062">
    <property type="entry name" value="Pro-tRNA_synthetase"/>
</dbReference>
<evidence type="ECO:0000256" key="7">
    <source>
        <dbReference type="ARBA" id="ARBA00022917"/>
    </source>
</evidence>
<evidence type="ECO:0000256" key="8">
    <source>
        <dbReference type="ARBA" id="ARBA00023146"/>
    </source>
</evidence>
<dbReference type="PRINTS" id="PR01046">
    <property type="entry name" value="TRNASYNTHPRO"/>
</dbReference>
<comment type="subunit">
    <text evidence="2 12">Homodimer.</text>
</comment>
<evidence type="ECO:0000256" key="11">
    <source>
        <dbReference type="ARBA" id="ARBA00060755"/>
    </source>
</evidence>
<dbReference type="FunFam" id="3.30.930.10:FF:000065">
    <property type="entry name" value="Proline--tRNA ligase"/>
    <property type="match status" value="1"/>
</dbReference>
<comment type="subcellular location">
    <subcellularLocation>
        <location evidence="1 12">Cytoplasm</location>
    </subcellularLocation>
</comment>
<evidence type="ECO:0000256" key="6">
    <source>
        <dbReference type="ARBA" id="ARBA00022840"/>
    </source>
</evidence>
<dbReference type="InterPro" id="IPR002316">
    <property type="entry name" value="Pro-tRNA-ligase_IIa"/>
</dbReference>
<name>A0A0E3UV68_9FUSO</name>
<dbReference type="NCBIfam" id="TIGR00409">
    <property type="entry name" value="proS_fam_II"/>
    <property type="match status" value="1"/>
</dbReference>
<dbReference type="InterPro" id="IPR045864">
    <property type="entry name" value="aa-tRNA-synth_II/BPL/LPL"/>
</dbReference>
<dbReference type="InterPro" id="IPR007214">
    <property type="entry name" value="YbaK/aa-tRNA-synth-assoc-dom"/>
</dbReference>
<feature type="domain" description="Aminoacyl-transfer RNA synthetases class-II family profile" evidence="13">
    <location>
        <begin position="33"/>
        <end position="469"/>
    </location>
</feature>
<evidence type="ECO:0000256" key="4">
    <source>
        <dbReference type="ARBA" id="ARBA00022598"/>
    </source>
</evidence>
<evidence type="ECO:0000256" key="2">
    <source>
        <dbReference type="ARBA" id="ARBA00011738"/>
    </source>
</evidence>
<dbReference type="PATRIC" id="fig|1069640.6.peg.1177"/>
<protein>
    <recommendedName>
        <fullName evidence="12">Proline--tRNA ligase</fullName>
        <ecNumber evidence="12">6.1.1.15</ecNumber>
    </recommendedName>
    <alternativeName>
        <fullName evidence="12">Prolyl-tRNA synthetase</fullName>
        <shortName evidence="12">ProRS</shortName>
    </alternativeName>
</protein>
<dbReference type="EMBL" id="CP011280">
    <property type="protein sequence ID" value="AKC96008.1"/>
    <property type="molecule type" value="Genomic_DNA"/>
</dbReference>
<comment type="function">
    <text evidence="10 12">Catalyzes the attachment of proline to tRNA(Pro) in a two-step reaction: proline is first activated by ATP to form Pro-AMP and then transferred to the acceptor end of tRNA(Pro). As ProRS can inadvertently accommodate and process non-cognate amino acids such as alanine and cysteine, to avoid such errors it has two additional distinct editing activities against alanine. One activity is designated as 'pretransfer' editing and involves the tRNA(Pro)-independent hydrolysis of activated Ala-AMP. The other activity is designated 'posttransfer' editing and involves deacylation of mischarged Ala-tRNA(Pro). The misacylated Cys-tRNA(Pro) is not edited by ProRS.</text>
</comment>
<dbReference type="STRING" id="187101.VC03_05930"/>
<comment type="domain">
    <text evidence="12">Consists of three domains: the N-terminal catalytic domain, the editing domain and the C-terminal anticodon-binding domain.</text>
</comment>
<dbReference type="InterPro" id="IPR044140">
    <property type="entry name" value="ProRS_anticodon_short"/>
</dbReference>
<dbReference type="GO" id="GO:0005829">
    <property type="term" value="C:cytosol"/>
    <property type="evidence" value="ECO:0007669"/>
    <property type="project" value="TreeGrafter"/>
</dbReference>
<organism evidence="14 15">
    <name type="scientific">Sneathia vaginalis</name>
    <dbReference type="NCBI Taxonomy" id="187101"/>
    <lineage>
        <taxon>Bacteria</taxon>
        <taxon>Fusobacteriati</taxon>
        <taxon>Fusobacteriota</taxon>
        <taxon>Fusobacteriia</taxon>
        <taxon>Fusobacteriales</taxon>
        <taxon>Leptotrichiaceae</taxon>
        <taxon>Sneathia</taxon>
    </lineage>
</organism>
<dbReference type="InterPro" id="IPR033730">
    <property type="entry name" value="ProRS_core_prok"/>
</dbReference>
<dbReference type="PANTHER" id="PTHR42753">
    <property type="entry name" value="MITOCHONDRIAL RIBOSOME PROTEIN L39/PROLYL-TRNA LIGASE FAMILY MEMBER"/>
    <property type="match status" value="1"/>
</dbReference>
<comment type="catalytic activity">
    <reaction evidence="9 12">
        <text>tRNA(Pro) + L-proline + ATP = L-prolyl-tRNA(Pro) + AMP + diphosphate</text>
        <dbReference type="Rhea" id="RHEA:14305"/>
        <dbReference type="Rhea" id="RHEA-COMP:9700"/>
        <dbReference type="Rhea" id="RHEA-COMP:9702"/>
        <dbReference type="ChEBI" id="CHEBI:30616"/>
        <dbReference type="ChEBI" id="CHEBI:33019"/>
        <dbReference type="ChEBI" id="CHEBI:60039"/>
        <dbReference type="ChEBI" id="CHEBI:78442"/>
        <dbReference type="ChEBI" id="CHEBI:78532"/>
        <dbReference type="ChEBI" id="CHEBI:456215"/>
        <dbReference type="EC" id="6.1.1.15"/>
    </reaction>
</comment>
<dbReference type="Pfam" id="PF04073">
    <property type="entry name" value="tRNA_edit"/>
    <property type="match status" value="1"/>
</dbReference>
<dbReference type="Proteomes" id="UP000033103">
    <property type="component" value="Chromosome"/>
</dbReference>
<dbReference type="GO" id="GO:0005524">
    <property type="term" value="F:ATP binding"/>
    <property type="evidence" value="ECO:0007669"/>
    <property type="project" value="UniProtKB-UniRule"/>
</dbReference>
<dbReference type="CDD" id="cd04334">
    <property type="entry name" value="ProRS-INS"/>
    <property type="match status" value="1"/>
</dbReference>
<dbReference type="CDD" id="cd00861">
    <property type="entry name" value="ProRS_anticodon_short"/>
    <property type="match status" value="1"/>
</dbReference>
<gene>
    <name evidence="12" type="primary">proS</name>
    <name evidence="14" type="ORF">VC03_05930</name>
</gene>
<evidence type="ECO:0000259" key="13">
    <source>
        <dbReference type="PROSITE" id="PS50862"/>
    </source>
</evidence>
<keyword evidence="8 12" id="KW-0030">Aminoacyl-tRNA synthetase</keyword>
<dbReference type="SUPFAM" id="SSF55826">
    <property type="entry name" value="YbaK/ProRS associated domain"/>
    <property type="match status" value="1"/>
</dbReference>
<evidence type="ECO:0000313" key="14">
    <source>
        <dbReference type="EMBL" id="AKC96008.1"/>
    </source>
</evidence>
<keyword evidence="5 12" id="KW-0547">Nucleotide-binding</keyword>
<dbReference type="AlphaFoldDB" id="A0A0E3UV68"/>
<dbReference type="PANTHER" id="PTHR42753:SF2">
    <property type="entry name" value="PROLINE--TRNA LIGASE"/>
    <property type="match status" value="1"/>
</dbReference>
<keyword evidence="3 12" id="KW-0963">Cytoplasm</keyword>